<evidence type="ECO:0000313" key="1">
    <source>
        <dbReference type="EMBL" id="TVZ69789.1"/>
    </source>
</evidence>
<comment type="caution">
    <text evidence="1">The sequence shown here is derived from an EMBL/GenBank/DDBJ whole genome shotgun (WGS) entry which is preliminary data.</text>
</comment>
<protein>
    <submittedName>
        <fullName evidence="1">Pilus assembly protein HofP</fullName>
    </submittedName>
</protein>
<organism evidence="1">
    <name type="scientific">Serratia fonticola</name>
    <dbReference type="NCBI Taxonomy" id="47917"/>
    <lineage>
        <taxon>Bacteria</taxon>
        <taxon>Pseudomonadati</taxon>
        <taxon>Pseudomonadota</taxon>
        <taxon>Gammaproteobacteria</taxon>
        <taxon>Enterobacterales</taxon>
        <taxon>Yersiniaceae</taxon>
        <taxon>Serratia</taxon>
    </lineage>
</organism>
<proteinExistence type="predicted"/>
<gene>
    <name evidence="1" type="ORF">FHU10_2321</name>
</gene>
<reference evidence="1" key="2">
    <citation type="submission" date="2019-08" db="EMBL/GenBank/DDBJ databases">
        <title>Investigation of anaerobic lignin degradation for improved lignocellulosic biofuels.</title>
        <authorList>
            <person name="Deangelis K.PhD."/>
        </authorList>
    </citation>
    <scope>NUCLEOTIDE SEQUENCE [LARGE SCALE GENOMIC DNA]</scope>
    <source>
        <strain evidence="1">128R</strain>
    </source>
</reference>
<dbReference type="OrthoDB" id="6540712at2"/>
<dbReference type="EMBL" id="VISQ01000001">
    <property type="protein sequence ID" value="TVZ69789.1"/>
    <property type="molecule type" value="Genomic_DNA"/>
</dbReference>
<accession>A0A542BGK0</accession>
<sequence>MNKLCWAWLLFSTPLYAKHFRDPFQPPQMMSCIPPAVSPAGWQLKGIIGTPDLRYAWVKTSQGQWMGLHSQQWVLDGVWQVLQIRPRQLELGVQDLDDACPPLTGNVVLTLGTKS</sequence>
<reference evidence="1" key="1">
    <citation type="submission" date="2019-06" db="EMBL/GenBank/DDBJ databases">
        <authorList>
            <person name="Deangelis K."/>
            <person name="Huntemann M."/>
            <person name="Clum A."/>
            <person name="Pillay M."/>
            <person name="Palaniappan K."/>
            <person name="Varghese N."/>
            <person name="Mikhailova N."/>
            <person name="Stamatis D."/>
            <person name="Reddy T."/>
            <person name="Daum C."/>
            <person name="Shapiro N."/>
            <person name="Ivanova N."/>
            <person name="Kyrpides N."/>
            <person name="Woyke T."/>
        </authorList>
    </citation>
    <scope>NUCLEOTIDE SEQUENCE [LARGE SCALE GENOMIC DNA]</scope>
    <source>
        <strain evidence="1">128R</strain>
    </source>
</reference>
<name>A0A542BGK0_SERFO</name>
<dbReference type="AlphaFoldDB" id="A0A542BGK0"/>